<dbReference type="AlphaFoldDB" id="A0A431EEH2"/>
<dbReference type="Proteomes" id="UP000288507">
    <property type="component" value="Unassembled WGS sequence"/>
</dbReference>
<reference evidence="1 2" key="1">
    <citation type="journal article" date="2019" name="Appl. Environ. Microbiol.">
        <title>Population genetics and characterization of Campylobacter jejuni isolates in western jackdaws and game birds in Finland.</title>
        <authorList>
            <person name="Kovanen S."/>
            <person name="Rossi M."/>
            <person name="Pohja-Mykra M."/>
            <person name="Nieminen T."/>
            <person name="Raunio-Saarnisto M."/>
            <person name="Sauvala M."/>
            <person name="Fredriksson-Ahomaa M."/>
            <person name="Hanninen M.L."/>
            <person name="Kivisto R."/>
        </authorList>
    </citation>
    <scope>NUCLEOTIDE SEQUENCE [LARGE SCALE GENOMIC DNA]</scope>
    <source>
        <strain evidence="1 2">CB313</strain>
    </source>
</reference>
<sequence length="234" mass="26261">MISVFLLKSCILRPNELSEGFSFRLNTVNPGISIVITIPTYVNHDSLDEKLQGLVGKLLALDMHTHKLPKGEKITVGLNRISTLTPIDPSTGIKLSEEAVSFPMVSLFEGGSIYDGERATVLYSNSFEAQKGDIIRFSPSEELTLLVNATSQKLIDIFYRMEEMNKLEHLFNFEHVCKDSGKYTASISVQSLTKSLTKFEGRKSYVVLDIAQPWSETSYYLGEIDSRLIKNLKE</sequence>
<protein>
    <submittedName>
        <fullName evidence="1">Uncharacterized protein</fullName>
    </submittedName>
</protein>
<accession>A0A431EEH2</accession>
<dbReference type="EMBL" id="PRBV01000005">
    <property type="protein sequence ID" value="RTJ79668.1"/>
    <property type="molecule type" value="Genomic_DNA"/>
</dbReference>
<comment type="caution">
    <text evidence="1">The sequence shown here is derived from an EMBL/GenBank/DDBJ whole genome shotgun (WGS) entry which is preliminary data.</text>
</comment>
<proteinExistence type="predicted"/>
<organism evidence="1 2">
    <name type="scientific">Campylobacter jejuni</name>
    <dbReference type="NCBI Taxonomy" id="197"/>
    <lineage>
        <taxon>Bacteria</taxon>
        <taxon>Pseudomonadati</taxon>
        <taxon>Campylobacterota</taxon>
        <taxon>Epsilonproteobacteria</taxon>
        <taxon>Campylobacterales</taxon>
        <taxon>Campylobacteraceae</taxon>
        <taxon>Campylobacter</taxon>
    </lineage>
</organism>
<evidence type="ECO:0000313" key="1">
    <source>
        <dbReference type="EMBL" id="RTJ79668.1"/>
    </source>
</evidence>
<name>A0A431EEH2_CAMJU</name>
<dbReference type="RefSeq" id="WP_126232239.1">
    <property type="nucleotide sequence ID" value="NZ_PRBV01000005.1"/>
</dbReference>
<evidence type="ECO:0000313" key="2">
    <source>
        <dbReference type="Proteomes" id="UP000288507"/>
    </source>
</evidence>
<gene>
    <name evidence="1" type="ORF">C3H57_04660</name>
</gene>